<gene>
    <name evidence="3" type="ORF">ACFFGS_13240</name>
</gene>
<organism evidence="3 4">
    <name type="scientific">Lactiplantibacillus plajomi</name>
    <dbReference type="NCBI Taxonomy" id="1457217"/>
    <lineage>
        <taxon>Bacteria</taxon>
        <taxon>Bacillati</taxon>
        <taxon>Bacillota</taxon>
        <taxon>Bacilli</taxon>
        <taxon>Lactobacillales</taxon>
        <taxon>Lactobacillaceae</taxon>
        <taxon>Lactiplantibacillus</taxon>
    </lineage>
</organism>
<dbReference type="RefSeq" id="WP_137644028.1">
    <property type="nucleotide sequence ID" value="NZ_BAABRM010000002.1"/>
</dbReference>
<dbReference type="InterPro" id="IPR012867">
    <property type="entry name" value="DUF1648"/>
</dbReference>
<dbReference type="Pfam" id="PF07853">
    <property type="entry name" value="DUF1648"/>
    <property type="match status" value="1"/>
</dbReference>
<proteinExistence type="predicted"/>
<comment type="caution">
    <text evidence="3">The sequence shown here is derived from an EMBL/GenBank/DDBJ whole genome shotgun (WGS) entry which is preliminary data.</text>
</comment>
<protein>
    <submittedName>
        <fullName evidence="3">DUF1648 domain-containing protein</fullName>
    </submittedName>
</protein>
<feature type="transmembrane region" description="Helical" evidence="1">
    <location>
        <begin position="162"/>
        <end position="180"/>
    </location>
</feature>
<dbReference type="PANTHER" id="PTHR37810">
    <property type="entry name" value="IMMUNITY PROTEIN SDPI"/>
    <property type="match status" value="1"/>
</dbReference>
<keyword evidence="1" id="KW-0472">Membrane</keyword>
<evidence type="ECO:0000313" key="4">
    <source>
        <dbReference type="Proteomes" id="UP001589855"/>
    </source>
</evidence>
<evidence type="ECO:0000256" key="1">
    <source>
        <dbReference type="SAM" id="Phobius"/>
    </source>
</evidence>
<evidence type="ECO:0000259" key="2">
    <source>
        <dbReference type="Pfam" id="PF07853"/>
    </source>
</evidence>
<dbReference type="PANTHER" id="PTHR37810:SF5">
    <property type="entry name" value="IMMUNITY PROTEIN SDPI"/>
    <property type="match status" value="1"/>
</dbReference>
<accession>A0ABV6K6I4</accession>
<feature type="transmembrane region" description="Helical" evidence="1">
    <location>
        <begin position="46"/>
        <end position="66"/>
    </location>
</feature>
<reference evidence="3 4" key="1">
    <citation type="submission" date="2024-09" db="EMBL/GenBank/DDBJ databases">
        <authorList>
            <person name="Sun Q."/>
            <person name="Mori K."/>
        </authorList>
    </citation>
    <scope>NUCLEOTIDE SEQUENCE [LARGE SCALE GENOMIC DNA]</scope>
    <source>
        <strain evidence="3 4">TBRC 4575</strain>
    </source>
</reference>
<keyword evidence="4" id="KW-1185">Reference proteome</keyword>
<feature type="transmembrane region" description="Helical" evidence="1">
    <location>
        <begin position="114"/>
        <end position="141"/>
    </location>
</feature>
<dbReference type="EMBL" id="JBHLUK010000077">
    <property type="protein sequence ID" value="MFC0425094.1"/>
    <property type="molecule type" value="Genomic_DNA"/>
</dbReference>
<name>A0ABV6K6I4_9LACO</name>
<feature type="domain" description="DUF1648" evidence="2">
    <location>
        <begin position="13"/>
        <end position="61"/>
    </location>
</feature>
<feature type="transmembrane region" description="Helical" evidence="1">
    <location>
        <begin position="87"/>
        <end position="108"/>
    </location>
</feature>
<keyword evidence="1" id="KW-1133">Transmembrane helix</keyword>
<evidence type="ECO:0000313" key="3">
    <source>
        <dbReference type="EMBL" id="MFC0425094.1"/>
    </source>
</evidence>
<sequence length="207" mass="23174">MKIKVQAWLSYVVILLPMVYGIWNYRALPNLMATHFGGSDLHPDGFMTKPVAVFGLPLLMIAIQLFSVTMTHLNAKHKGAAPRFERVVIWIVPLIAVVTYTMTIAYNLGHLVDIWRISISMVGVVFIAMGNYLPTVSATAYQRMHRGFNLHPEAWQYWKYRFAYLLVGSGVLLLLSILTVPMVSAVIIGVVVVAMLTMSLIGLIRAR</sequence>
<feature type="transmembrane region" description="Helical" evidence="1">
    <location>
        <begin position="186"/>
        <end position="204"/>
    </location>
</feature>
<dbReference type="Proteomes" id="UP001589855">
    <property type="component" value="Unassembled WGS sequence"/>
</dbReference>
<feature type="transmembrane region" description="Helical" evidence="1">
    <location>
        <begin position="7"/>
        <end position="26"/>
    </location>
</feature>
<keyword evidence="1" id="KW-0812">Transmembrane</keyword>